<keyword evidence="2 5" id="KW-0812">Transmembrane</keyword>
<feature type="transmembrane region" description="Helical" evidence="5">
    <location>
        <begin position="66"/>
        <end position="86"/>
    </location>
</feature>
<dbReference type="InterPro" id="IPR002657">
    <property type="entry name" value="BilAc:Na_symport/Acr3"/>
</dbReference>
<dbReference type="KEGG" id="orp:MOP44_14970"/>
<dbReference type="AlphaFoldDB" id="A0A9J7BJB1"/>
<evidence type="ECO:0000256" key="5">
    <source>
        <dbReference type="SAM" id="Phobius"/>
    </source>
</evidence>
<feature type="transmembrane region" description="Helical" evidence="5">
    <location>
        <begin position="249"/>
        <end position="268"/>
    </location>
</feature>
<dbReference type="GO" id="GO:0016020">
    <property type="term" value="C:membrane"/>
    <property type="evidence" value="ECO:0007669"/>
    <property type="project" value="UniProtKB-SubCell"/>
</dbReference>
<dbReference type="Proteomes" id="UP001059380">
    <property type="component" value="Chromosome"/>
</dbReference>
<dbReference type="Pfam" id="PF01758">
    <property type="entry name" value="SBF"/>
    <property type="match status" value="1"/>
</dbReference>
<evidence type="ECO:0000256" key="1">
    <source>
        <dbReference type="ARBA" id="ARBA00004141"/>
    </source>
</evidence>
<dbReference type="InterPro" id="IPR038770">
    <property type="entry name" value="Na+/solute_symporter_sf"/>
</dbReference>
<evidence type="ECO:0000313" key="6">
    <source>
        <dbReference type="EMBL" id="UWZ81882.1"/>
    </source>
</evidence>
<evidence type="ECO:0000256" key="4">
    <source>
        <dbReference type="ARBA" id="ARBA00023136"/>
    </source>
</evidence>
<keyword evidence="7" id="KW-1185">Reference proteome</keyword>
<feature type="transmembrane region" description="Helical" evidence="5">
    <location>
        <begin position="35"/>
        <end position="59"/>
    </location>
</feature>
<accession>A0A9J7BJB1</accession>
<dbReference type="Gene3D" id="1.20.1530.20">
    <property type="match status" value="1"/>
</dbReference>
<feature type="transmembrane region" description="Helical" evidence="5">
    <location>
        <begin position="98"/>
        <end position="121"/>
    </location>
</feature>
<protein>
    <recommendedName>
        <fullName evidence="8">Bile acid:sodium symporter</fullName>
    </recommendedName>
</protein>
<evidence type="ECO:0008006" key="8">
    <source>
        <dbReference type="Google" id="ProtNLM"/>
    </source>
</evidence>
<organism evidence="6 7">
    <name type="scientific">Occallatibacter riparius</name>
    <dbReference type="NCBI Taxonomy" id="1002689"/>
    <lineage>
        <taxon>Bacteria</taxon>
        <taxon>Pseudomonadati</taxon>
        <taxon>Acidobacteriota</taxon>
        <taxon>Terriglobia</taxon>
        <taxon>Terriglobales</taxon>
        <taxon>Acidobacteriaceae</taxon>
        <taxon>Occallatibacter</taxon>
    </lineage>
</organism>
<dbReference type="PANTHER" id="PTHR10361">
    <property type="entry name" value="SODIUM-BILE ACID COTRANSPORTER"/>
    <property type="match status" value="1"/>
</dbReference>
<feature type="transmembrane region" description="Helical" evidence="5">
    <location>
        <begin position="164"/>
        <end position="182"/>
    </location>
</feature>
<dbReference type="EMBL" id="CP093313">
    <property type="protein sequence ID" value="UWZ81882.1"/>
    <property type="molecule type" value="Genomic_DNA"/>
</dbReference>
<name>A0A9J7BJB1_9BACT</name>
<dbReference type="PANTHER" id="PTHR10361:SF28">
    <property type="entry name" value="P3 PROTEIN-RELATED"/>
    <property type="match status" value="1"/>
</dbReference>
<proteinExistence type="predicted"/>
<evidence type="ECO:0000256" key="2">
    <source>
        <dbReference type="ARBA" id="ARBA00022692"/>
    </source>
</evidence>
<comment type="subcellular location">
    <subcellularLocation>
        <location evidence="1">Membrane</location>
        <topology evidence="1">Multi-pass membrane protein</topology>
    </subcellularLocation>
</comment>
<gene>
    <name evidence="6" type="ORF">MOP44_14970</name>
</gene>
<sequence length="291" mass="31742">MSILILIVVAILMISVGLSLDLKELAATIRRLTWLAWLRLLLATFIIPAFLALALGHVFGLGRGELAGIFLVGAAPGAPLLTRNLARKGFDMHLAATYQLWAALMIPIMIPLIVFVAGRLYHRVIWVPPTAMLWQILEKQLIPLAAGMVVARLAPRVAQKIQAPLNMLGNVLLTAFLVLILWKLEPELMQTSPMVPVVALLLALGCMLAVWLMRLKDPVIQETFAISNTNRHAGLALLLSGQYVRATHAIPAIACYALVAAVVMIVYARWTRWSGRARGAASETGDRLVSS</sequence>
<dbReference type="InterPro" id="IPR004710">
    <property type="entry name" value="Bilac:Na_transpt"/>
</dbReference>
<evidence type="ECO:0000313" key="7">
    <source>
        <dbReference type="Proteomes" id="UP001059380"/>
    </source>
</evidence>
<keyword evidence="3 5" id="KW-1133">Transmembrane helix</keyword>
<keyword evidence="4 5" id="KW-0472">Membrane</keyword>
<dbReference type="RefSeq" id="WP_260790836.1">
    <property type="nucleotide sequence ID" value="NZ_CP093313.1"/>
</dbReference>
<evidence type="ECO:0000256" key="3">
    <source>
        <dbReference type="ARBA" id="ARBA00022989"/>
    </source>
</evidence>
<feature type="transmembrane region" description="Helical" evidence="5">
    <location>
        <begin position="194"/>
        <end position="213"/>
    </location>
</feature>
<reference evidence="6" key="1">
    <citation type="submission" date="2021-04" db="EMBL/GenBank/DDBJ databases">
        <title>Phylogenetic analysis of Acidobacteriaceae.</title>
        <authorList>
            <person name="Qiu L."/>
            <person name="Zhang Q."/>
        </authorList>
    </citation>
    <scope>NUCLEOTIDE SEQUENCE</scope>
    <source>
        <strain evidence="6">DSM 25168</strain>
    </source>
</reference>